<sequence length="77" mass="8879">MNLEWSGNPHWKPSEYRNGNTKRAETWSWNLESGWSLWIGINHHSSGRSVKERTGYGPTSSITWRDTTQSIVTMLAD</sequence>
<proteinExistence type="predicted"/>
<name>A0A124GP96_PICGL</name>
<evidence type="ECO:0000313" key="1">
    <source>
        <dbReference type="EMBL" id="KUM51262.1"/>
    </source>
</evidence>
<dbReference type="EMBL" id="LKAM01000001">
    <property type="protein sequence ID" value="KUM51262.1"/>
    <property type="molecule type" value="Genomic_DNA"/>
</dbReference>
<geneLocation type="mitochondrion" evidence="1"/>
<keyword evidence="1" id="KW-0496">Mitochondrion</keyword>
<organism evidence="1">
    <name type="scientific">Picea glauca</name>
    <name type="common">White spruce</name>
    <name type="synonym">Pinus glauca</name>
    <dbReference type="NCBI Taxonomy" id="3330"/>
    <lineage>
        <taxon>Eukaryota</taxon>
        <taxon>Viridiplantae</taxon>
        <taxon>Streptophyta</taxon>
        <taxon>Embryophyta</taxon>
        <taxon>Tracheophyta</taxon>
        <taxon>Spermatophyta</taxon>
        <taxon>Pinopsida</taxon>
        <taxon>Pinidae</taxon>
        <taxon>Conifers I</taxon>
        <taxon>Pinales</taxon>
        <taxon>Pinaceae</taxon>
        <taxon>Picea</taxon>
    </lineage>
</organism>
<dbReference type="AlphaFoldDB" id="A0A124GP96"/>
<reference evidence="1" key="1">
    <citation type="journal article" date="2015" name="Genome Biol. Evol.">
        <title>Organellar Genomes of White Spruce (Picea glauca): Assembly and Annotation.</title>
        <authorList>
            <person name="Jackman S.D."/>
            <person name="Warren R.L."/>
            <person name="Gibb E.A."/>
            <person name="Vandervalk B.P."/>
            <person name="Mohamadi H."/>
            <person name="Chu J."/>
            <person name="Raymond A."/>
            <person name="Pleasance S."/>
            <person name="Coope R."/>
            <person name="Wildung M.R."/>
            <person name="Ritland C.E."/>
            <person name="Bousquet J."/>
            <person name="Jones S.J."/>
            <person name="Bohlmann J."/>
            <person name="Birol I."/>
        </authorList>
    </citation>
    <scope>NUCLEOTIDE SEQUENCE [LARGE SCALE GENOMIC DNA]</scope>
    <source>
        <tissue evidence="1">Flushing bud</tissue>
    </source>
</reference>
<accession>A0A124GP96</accession>
<gene>
    <name evidence="1" type="ORF">ABT39_MTgene1109</name>
</gene>
<protein>
    <submittedName>
        <fullName evidence="1">Uncharacterized protein</fullName>
    </submittedName>
</protein>
<comment type="caution">
    <text evidence="1">The sequence shown here is derived from an EMBL/GenBank/DDBJ whole genome shotgun (WGS) entry which is preliminary data.</text>
</comment>